<feature type="region of interest" description="Disordered" evidence="1">
    <location>
        <begin position="50"/>
        <end position="164"/>
    </location>
</feature>
<evidence type="ECO:0000256" key="1">
    <source>
        <dbReference type="SAM" id="MobiDB-lite"/>
    </source>
</evidence>
<dbReference type="AlphaFoldDB" id="A0A430LR55"/>
<comment type="caution">
    <text evidence="2">The sequence shown here is derived from an EMBL/GenBank/DDBJ whole genome shotgun (WGS) entry which is preliminary data.</text>
</comment>
<protein>
    <submittedName>
        <fullName evidence="2">Uncharacterized protein</fullName>
    </submittedName>
</protein>
<reference evidence="2 3" key="1">
    <citation type="submission" date="2017-06" db="EMBL/GenBank/DDBJ databases">
        <title>Comparative genomic analysis of Ambrosia Fusariam Clade fungi.</title>
        <authorList>
            <person name="Stajich J.E."/>
            <person name="Carrillo J."/>
            <person name="Kijimoto T."/>
            <person name="Eskalen A."/>
            <person name="O'Donnell K."/>
            <person name="Kasson M."/>
        </authorList>
    </citation>
    <scope>NUCLEOTIDE SEQUENCE [LARGE SCALE GENOMIC DNA]</scope>
    <source>
        <strain evidence="2 3">UCR1854</strain>
    </source>
</reference>
<organism evidence="2 3">
    <name type="scientific">Fusarium euwallaceae</name>
    <dbReference type="NCBI Taxonomy" id="1147111"/>
    <lineage>
        <taxon>Eukaryota</taxon>
        <taxon>Fungi</taxon>
        <taxon>Dikarya</taxon>
        <taxon>Ascomycota</taxon>
        <taxon>Pezizomycotina</taxon>
        <taxon>Sordariomycetes</taxon>
        <taxon>Hypocreomycetidae</taxon>
        <taxon>Hypocreales</taxon>
        <taxon>Nectriaceae</taxon>
        <taxon>Fusarium</taxon>
        <taxon>Fusarium solani species complex</taxon>
    </lineage>
</organism>
<evidence type="ECO:0000313" key="3">
    <source>
        <dbReference type="Proteomes" id="UP000287124"/>
    </source>
</evidence>
<dbReference type="EMBL" id="MIKF01000102">
    <property type="protein sequence ID" value="RTE78202.1"/>
    <property type="molecule type" value="Genomic_DNA"/>
</dbReference>
<accession>A0A430LR55</accession>
<dbReference type="Proteomes" id="UP000287124">
    <property type="component" value="Unassembled WGS sequence"/>
</dbReference>
<sequence>MPSPAFRPDILKLMGWENWDPLRDEAMAVLARRRRIWAEQAEARMAAFRQGRGPLIPNPQRRINARGDDNNAEFNLDDQKDFGLRKLFANQDDEDGACSSDSATDSDSSMDDEDEDQESEDSDEGDDEEDSEDDGDGDDYDDDEDGEDPSEEDDGSGKKAQLQK</sequence>
<name>A0A430LR55_9HYPO</name>
<gene>
    <name evidence="2" type="ORF">BHE90_007349</name>
</gene>
<proteinExistence type="predicted"/>
<evidence type="ECO:0000313" key="2">
    <source>
        <dbReference type="EMBL" id="RTE78202.1"/>
    </source>
</evidence>
<keyword evidence="3" id="KW-1185">Reference proteome</keyword>
<feature type="compositionally biased region" description="Acidic residues" evidence="1">
    <location>
        <begin position="108"/>
        <end position="154"/>
    </location>
</feature>